<feature type="non-terminal residue" evidence="1">
    <location>
        <position position="1"/>
    </location>
</feature>
<reference evidence="1 2" key="1">
    <citation type="journal article" date="2020" name="Front. Microbiol.">
        <title>Single-cell genomics of novel Actinobacteria with the Wood-Ljungdahl pathway discovered in a serpentinizing system.</title>
        <authorList>
            <person name="Merino N."/>
            <person name="Kawai M."/>
            <person name="Boyd E.S."/>
            <person name="Colman D.R."/>
            <person name="McGlynn S.E."/>
            <person name="Nealson K.H."/>
            <person name="Kurokawa K."/>
            <person name="Hongoh Y."/>
        </authorList>
    </citation>
    <scope>NUCLEOTIDE SEQUENCE [LARGE SCALE GENOMIC DNA]</scope>
    <source>
        <strain evidence="1 2">S42</strain>
    </source>
</reference>
<name>A0A6V8PP04_9ACTN</name>
<dbReference type="Proteomes" id="UP000568877">
    <property type="component" value="Unassembled WGS sequence"/>
</dbReference>
<gene>
    <name evidence="1" type="ORF">HKBW3S42_02159</name>
</gene>
<organism evidence="1 2">
    <name type="scientific">Candidatus Hakubella thermalkaliphila</name>
    <dbReference type="NCBI Taxonomy" id="2754717"/>
    <lineage>
        <taxon>Bacteria</taxon>
        <taxon>Bacillati</taxon>
        <taxon>Actinomycetota</taxon>
        <taxon>Actinomycetota incertae sedis</taxon>
        <taxon>Candidatus Hakubellales</taxon>
        <taxon>Candidatus Hakubellaceae</taxon>
        <taxon>Candidatus Hakubella</taxon>
    </lineage>
</organism>
<dbReference type="EMBL" id="BLSA01000743">
    <property type="protein sequence ID" value="GFP33820.1"/>
    <property type="molecule type" value="Genomic_DNA"/>
</dbReference>
<protein>
    <submittedName>
        <fullName evidence="1">Uncharacterized protein</fullName>
    </submittedName>
</protein>
<accession>A0A6V8PP04</accession>
<evidence type="ECO:0000313" key="2">
    <source>
        <dbReference type="Proteomes" id="UP000568877"/>
    </source>
</evidence>
<sequence>GFVYYYSYKGSSIMVEFPKEGLRFWVYSPEYDPWENKKGGEEGTEVEKGQVIAKTTKIVKIEIYFDSKKELWDISLLRKFFPYI</sequence>
<evidence type="ECO:0000313" key="1">
    <source>
        <dbReference type="EMBL" id="GFP33820.1"/>
    </source>
</evidence>
<comment type="caution">
    <text evidence="1">The sequence shown here is derived from an EMBL/GenBank/DDBJ whole genome shotgun (WGS) entry which is preliminary data.</text>
</comment>
<proteinExistence type="predicted"/>
<dbReference type="AlphaFoldDB" id="A0A6V8PP04"/>